<accession>A0A1G2QN55</accession>
<name>A0A1G2QN55_9BACT</name>
<proteinExistence type="predicted"/>
<evidence type="ECO:0000313" key="2">
    <source>
        <dbReference type="Proteomes" id="UP000177140"/>
    </source>
</evidence>
<sequence length="220" mass="25408">MSNMLGIIQLLGRLPETTWGVVFDLLTKLIGEEGEKWFRELTKFLRKETCWVIGRLSNPHLRQIVTGLLRATTGQRTLAKMKNLFTGGLDSDFTNWGTNVAGPATTEAPFEVYEMIKNGTFAQIFGGFGVDLKKLCWSQDQIITFVEDHSDLLHPQEWATFFLFSVKFDEGTENEREEFFVARLDRRDDGRLEARVRRLSDDDVWSTEDRRRVVIPQRSL</sequence>
<dbReference type="Proteomes" id="UP000177140">
    <property type="component" value="Unassembled WGS sequence"/>
</dbReference>
<reference evidence="1 2" key="1">
    <citation type="journal article" date="2016" name="Nat. Commun.">
        <title>Thousands of microbial genomes shed light on interconnected biogeochemical processes in an aquifer system.</title>
        <authorList>
            <person name="Anantharaman K."/>
            <person name="Brown C.T."/>
            <person name="Hug L.A."/>
            <person name="Sharon I."/>
            <person name="Castelle C.J."/>
            <person name="Probst A.J."/>
            <person name="Thomas B.C."/>
            <person name="Singh A."/>
            <person name="Wilkins M.J."/>
            <person name="Karaoz U."/>
            <person name="Brodie E.L."/>
            <person name="Williams K.H."/>
            <person name="Hubbard S.S."/>
            <person name="Banfield J.F."/>
        </authorList>
    </citation>
    <scope>NUCLEOTIDE SEQUENCE [LARGE SCALE GENOMIC DNA]</scope>
</reference>
<dbReference type="AlphaFoldDB" id="A0A1G2QN55"/>
<gene>
    <name evidence="1" type="ORF">A2556_01075</name>
</gene>
<dbReference type="EMBL" id="MHTM01000028">
    <property type="protein sequence ID" value="OHA61913.1"/>
    <property type="molecule type" value="Genomic_DNA"/>
</dbReference>
<evidence type="ECO:0000313" key="1">
    <source>
        <dbReference type="EMBL" id="OHA61913.1"/>
    </source>
</evidence>
<protein>
    <submittedName>
        <fullName evidence="1">Uncharacterized protein</fullName>
    </submittedName>
</protein>
<organism evidence="1 2">
    <name type="scientific">Candidatus Vogelbacteria bacterium RIFOXYD2_FULL_44_9</name>
    <dbReference type="NCBI Taxonomy" id="1802441"/>
    <lineage>
        <taxon>Bacteria</taxon>
        <taxon>Candidatus Vogeliibacteriota</taxon>
    </lineage>
</organism>
<comment type="caution">
    <text evidence="1">The sequence shown here is derived from an EMBL/GenBank/DDBJ whole genome shotgun (WGS) entry which is preliminary data.</text>
</comment>